<name>A0A0G3EIW9_9BURK</name>
<protein>
    <submittedName>
        <fullName evidence="1">Uncharacterized protein</fullName>
    </submittedName>
</protein>
<accession>A0A0G3EIW9</accession>
<proteinExistence type="predicted"/>
<reference evidence="2" key="1">
    <citation type="submission" date="2015-06" db="EMBL/GenBank/DDBJ databases">
        <authorList>
            <person name="Lim Y.L."/>
            <person name="Ee R."/>
            <person name="Yong D."/>
            <person name="How K.Y."/>
            <person name="Yin W.F."/>
            <person name="Chan K.G."/>
        </authorList>
    </citation>
    <scope>NUCLEOTIDE SEQUENCE [LARGE SCALE GENOMIC DNA]</scope>
    <source>
        <strain evidence="2">DSM 25325</strain>
    </source>
</reference>
<keyword evidence="2" id="KW-1185">Reference proteome</keyword>
<organism evidence="1 2">
    <name type="scientific">Pandoraea thiooxydans</name>
    <dbReference type="NCBI Taxonomy" id="445709"/>
    <lineage>
        <taxon>Bacteria</taxon>
        <taxon>Pseudomonadati</taxon>
        <taxon>Pseudomonadota</taxon>
        <taxon>Betaproteobacteria</taxon>
        <taxon>Burkholderiales</taxon>
        <taxon>Burkholderiaceae</taxon>
        <taxon>Pandoraea</taxon>
    </lineage>
</organism>
<evidence type="ECO:0000313" key="1">
    <source>
        <dbReference type="EMBL" id="AKJ66943.1"/>
    </source>
</evidence>
<dbReference type="Proteomes" id="UP000036700">
    <property type="component" value="Chromosome"/>
</dbReference>
<dbReference type="KEGG" id="ptx:ABW99_00545"/>
<evidence type="ECO:0000313" key="2">
    <source>
        <dbReference type="Proteomes" id="UP000036700"/>
    </source>
</evidence>
<dbReference type="PATRIC" id="fig|445709.3.peg.127"/>
<dbReference type="AlphaFoldDB" id="A0A0G3EIW9"/>
<sequence length="242" mass="27137">MAGFDVAYREHVPIDEGRRLYVARFAVTALCSFSADQVFAVRNAFSRFRIKKKPLLKEKGVQETKIWNALKSDYVVNAISYEYAASRNFVYQVSMAGTVELKYDISPSQISAAGGRVRDAIEYFNGEIADTLEPSGFSVMPQTTARRPKNNIYKFDLNLQRYFAFSEEDVSGDLALLDKGMPLSEVASLGIDCDGDVLREHVSSTRIELECCDFPQGSDVIRITLDLVDSDEELCDYSNDLV</sequence>
<gene>
    <name evidence="1" type="ORF">ABW99_00545</name>
</gene>
<dbReference type="EMBL" id="CP011568">
    <property type="protein sequence ID" value="AKJ66943.1"/>
    <property type="molecule type" value="Genomic_DNA"/>
</dbReference>